<feature type="non-terminal residue" evidence="1">
    <location>
        <position position="1"/>
    </location>
</feature>
<keyword evidence="2" id="KW-1185">Reference proteome</keyword>
<sequence>RSMLAVLFMETVLMPIQIRCLLLALGCLRYMADLGDDRTVRVALIDSVDLFAARLPGWAGDVAIMLSILPTPIRIPPTDFLSVPTIDTIIAKVSEVVDADLKFNIDHLQKTDLLCNRLELVKDRLQLVTRRHRHYLTLVLVPAHRKALTGLLLEDHTLSVERLRYPVRYRLPVPREECLCHFCQAAAEDEVHVLLDCDAHAPLTALRETFLKDSFTGDPVLEPAYYF</sequence>
<reference evidence="1" key="1">
    <citation type="submission" date="2023-03" db="EMBL/GenBank/DDBJ databases">
        <title>Massive genome expansion in bonnet fungi (Mycena s.s.) driven by repeated elements and novel gene families across ecological guilds.</title>
        <authorList>
            <consortium name="Lawrence Berkeley National Laboratory"/>
            <person name="Harder C.B."/>
            <person name="Miyauchi S."/>
            <person name="Viragh M."/>
            <person name="Kuo A."/>
            <person name="Thoen E."/>
            <person name="Andreopoulos B."/>
            <person name="Lu D."/>
            <person name="Skrede I."/>
            <person name="Drula E."/>
            <person name="Henrissat B."/>
            <person name="Morin E."/>
            <person name="Kohler A."/>
            <person name="Barry K."/>
            <person name="LaButti K."/>
            <person name="Morin E."/>
            <person name="Salamov A."/>
            <person name="Lipzen A."/>
            <person name="Mereny Z."/>
            <person name="Hegedus B."/>
            <person name="Baldrian P."/>
            <person name="Stursova M."/>
            <person name="Weitz H."/>
            <person name="Taylor A."/>
            <person name="Grigoriev I.V."/>
            <person name="Nagy L.G."/>
            <person name="Martin F."/>
            <person name="Kauserud H."/>
        </authorList>
    </citation>
    <scope>NUCLEOTIDE SEQUENCE</scope>
    <source>
        <strain evidence="1">CBHHK067</strain>
    </source>
</reference>
<organism evidence="1 2">
    <name type="scientific">Mycena rosella</name>
    <name type="common">Pink bonnet</name>
    <name type="synonym">Agaricus rosellus</name>
    <dbReference type="NCBI Taxonomy" id="1033263"/>
    <lineage>
        <taxon>Eukaryota</taxon>
        <taxon>Fungi</taxon>
        <taxon>Dikarya</taxon>
        <taxon>Basidiomycota</taxon>
        <taxon>Agaricomycotina</taxon>
        <taxon>Agaricomycetes</taxon>
        <taxon>Agaricomycetidae</taxon>
        <taxon>Agaricales</taxon>
        <taxon>Marasmiineae</taxon>
        <taxon>Mycenaceae</taxon>
        <taxon>Mycena</taxon>
    </lineage>
</organism>
<proteinExistence type="predicted"/>
<dbReference type="Proteomes" id="UP001221757">
    <property type="component" value="Unassembled WGS sequence"/>
</dbReference>
<accession>A0AAD7DAC6</accession>
<dbReference type="EMBL" id="JARKIE010000102">
    <property type="protein sequence ID" value="KAJ7685887.1"/>
    <property type="molecule type" value="Genomic_DNA"/>
</dbReference>
<evidence type="ECO:0000313" key="1">
    <source>
        <dbReference type="EMBL" id="KAJ7685887.1"/>
    </source>
</evidence>
<dbReference type="AlphaFoldDB" id="A0AAD7DAC6"/>
<gene>
    <name evidence="1" type="ORF">B0H17DRAFT_941069</name>
</gene>
<name>A0AAD7DAC6_MYCRO</name>
<evidence type="ECO:0000313" key="2">
    <source>
        <dbReference type="Proteomes" id="UP001221757"/>
    </source>
</evidence>
<comment type="caution">
    <text evidence="1">The sequence shown here is derived from an EMBL/GenBank/DDBJ whole genome shotgun (WGS) entry which is preliminary data.</text>
</comment>
<protein>
    <submittedName>
        <fullName evidence="1">Uncharacterized protein</fullName>
    </submittedName>
</protein>